<dbReference type="InterPro" id="IPR050473">
    <property type="entry name" value="A2M/Complement_sys"/>
</dbReference>
<evidence type="ECO:0000256" key="2">
    <source>
        <dbReference type="ARBA" id="ARBA00022690"/>
    </source>
</evidence>
<dbReference type="PANTHER" id="PTHR11412">
    <property type="entry name" value="MACROGLOBULIN / COMPLEMENT"/>
    <property type="match status" value="1"/>
</dbReference>
<dbReference type="Proteomes" id="UP000694406">
    <property type="component" value="Unplaced"/>
</dbReference>
<dbReference type="Pfam" id="PF01835">
    <property type="entry name" value="MG2"/>
    <property type="match status" value="1"/>
</dbReference>
<dbReference type="InterPro" id="IPR002890">
    <property type="entry name" value="MG2"/>
</dbReference>
<evidence type="ECO:0000313" key="8">
    <source>
        <dbReference type="Ensembl" id="ENSLLTP00000010100.1"/>
    </source>
</evidence>
<organism evidence="8 9">
    <name type="scientific">Laticauda laticaudata</name>
    <name type="common">Blue-ringed sea krait</name>
    <name type="synonym">Blue-lipped sea krait</name>
    <dbReference type="NCBI Taxonomy" id="8630"/>
    <lineage>
        <taxon>Eukaryota</taxon>
        <taxon>Metazoa</taxon>
        <taxon>Chordata</taxon>
        <taxon>Craniata</taxon>
        <taxon>Vertebrata</taxon>
        <taxon>Euteleostomi</taxon>
        <taxon>Lepidosauria</taxon>
        <taxon>Squamata</taxon>
        <taxon>Bifurcata</taxon>
        <taxon>Unidentata</taxon>
        <taxon>Episquamata</taxon>
        <taxon>Toxicofera</taxon>
        <taxon>Serpentes</taxon>
        <taxon>Colubroidea</taxon>
        <taxon>Elapidae</taxon>
        <taxon>Laticaudinae</taxon>
        <taxon>Laticauda</taxon>
    </lineage>
</organism>
<dbReference type="AlphaFoldDB" id="A0A8C5RXM1"/>
<evidence type="ECO:0000313" key="9">
    <source>
        <dbReference type="Proteomes" id="UP000694406"/>
    </source>
</evidence>
<keyword evidence="2" id="KW-0646">Protease inhibitor</keyword>
<evidence type="ECO:0000259" key="6">
    <source>
        <dbReference type="Pfam" id="PF01835"/>
    </source>
</evidence>
<dbReference type="GeneTree" id="ENSGT00940000154904"/>
<dbReference type="Pfam" id="PF17791">
    <property type="entry name" value="MG3"/>
    <property type="match status" value="1"/>
</dbReference>
<dbReference type="Ensembl" id="ENSLLTT00000010475.1">
    <property type="protein sequence ID" value="ENSLLTP00000010100.1"/>
    <property type="gene ID" value="ENSLLTG00000007728.1"/>
</dbReference>
<name>A0A8C5RXM1_LATLA</name>
<keyword evidence="4" id="KW-0722">Serine protease inhibitor</keyword>
<dbReference type="InterPro" id="IPR041555">
    <property type="entry name" value="MG3"/>
</dbReference>
<keyword evidence="5" id="KW-0325">Glycoprotein</keyword>
<feature type="domain" description="Macroglobulin" evidence="7">
    <location>
        <begin position="203"/>
        <end position="291"/>
    </location>
</feature>
<dbReference type="Gene3D" id="2.60.40.1930">
    <property type="match status" value="1"/>
</dbReference>
<comment type="similarity">
    <text evidence="1">Belongs to the protease inhibitor I39 (alpha-2-macroglobulin) family.</text>
</comment>
<accession>A0A8C5RXM1</accession>
<evidence type="ECO:0000256" key="1">
    <source>
        <dbReference type="ARBA" id="ARBA00010952"/>
    </source>
</evidence>
<reference evidence="8" key="2">
    <citation type="submission" date="2025-09" db="UniProtKB">
        <authorList>
            <consortium name="Ensembl"/>
        </authorList>
    </citation>
    <scope>IDENTIFICATION</scope>
</reference>
<keyword evidence="9" id="KW-1185">Reference proteome</keyword>
<sequence length="291" mass="33437">HCFSLPRQYLVLVPFVVPTETSRKICVQLTHLNESVTLSITLEYGLQNRSLLREEVTKKDLFKCTEFQLPKWEKSFKSHIALFTVEVTGATLSYFDRKRVYIDNLDSLIFVQTDKPIYKPGQNVLFRVVSLNKEFIPVNKQVPLIYILDPKRNRLFQWRDVDLQEGLVQLDFPLASEPALGTYEVVVQKDSERNIEHSFTVAEYVLPKFEVVVKSAPVITILDKELEVTACGKYTYGKPVPGLVSIRVCRKFSHFRSSCYGEESKAICEEFSGKADTHGCFSHVVDLKIFQ</sequence>
<dbReference type="GO" id="GO:0004867">
    <property type="term" value="F:serine-type endopeptidase inhibitor activity"/>
    <property type="evidence" value="ECO:0007669"/>
    <property type="project" value="UniProtKB-KW"/>
</dbReference>
<evidence type="ECO:0000256" key="3">
    <source>
        <dbReference type="ARBA" id="ARBA00022729"/>
    </source>
</evidence>
<keyword evidence="3" id="KW-0732">Signal</keyword>
<proteinExistence type="inferred from homology"/>
<reference evidence="8" key="1">
    <citation type="submission" date="2025-08" db="UniProtKB">
        <authorList>
            <consortium name="Ensembl"/>
        </authorList>
    </citation>
    <scope>IDENTIFICATION</scope>
</reference>
<evidence type="ECO:0000259" key="7">
    <source>
        <dbReference type="Pfam" id="PF17791"/>
    </source>
</evidence>
<evidence type="ECO:0000256" key="5">
    <source>
        <dbReference type="ARBA" id="ARBA00023180"/>
    </source>
</evidence>
<dbReference type="FunFam" id="2.60.40.1930:FF:000001">
    <property type="entry name" value="CD109 isoform 3"/>
    <property type="match status" value="1"/>
</dbReference>
<dbReference type="PANTHER" id="PTHR11412:SF165">
    <property type="entry name" value="ALPHA-2-MACROGLOBULIN"/>
    <property type="match status" value="1"/>
</dbReference>
<protein>
    <recommendedName>
        <fullName evidence="10">Alpha-2-macroglobulin</fullName>
    </recommendedName>
</protein>
<dbReference type="Gene3D" id="2.60.40.1940">
    <property type="match status" value="1"/>
</dbReference>
<feature type="domain" description="Macroglobulin" evidence="6">
    <location>
        <begin position="109"/>
        <end position="201"/>
    </location>
</feature>
<evidence type="ECO:0000256" key="4">
    <source>
        <dbReference type="ARBA" id="ARBA00022900"/>
    </source>
</evidence>
<evidence type="ECO:0008006" key="10">
    <source>
        <dbReference type="Google" id="ProtNLM"/>
    </source>
</evidence>